<dbReference type="EMBL" id="REGN01006661">
    <property type="protein sequence ID" value="RNA08680.1"/>
    <property type="molecule type" value="Genomic_DNA"/>
</dbReference>
<organism evidence="1 2">
    <name type="scientific">Brachionus plicatilis</name>
    <name type="common">Marine rotifer</name>
    <name type="synonym">Brachionus muelleri</name>
    <dbReference type="NCBI Taxonomy" id="10195"/>
    <lineage>
        <taxon>Eukaryota</taxon>
        <taxon>Metazoa</taxon>
        <taxon>Spiralia</taxon>
        <taxon>Gnathifera</taxon>
        <taxon>Rotifera</taxon>
        <taxon>Eurotatoria</taxon>
        <taxon>Monogononta</taxon>
        <taxon>Pseudotrocha</taxon>
        <taxon>Ploima</taxon>
        <taxon>Brachionidae</taxon>
        <taxon>Brachionus</taxon>
    </lineage>
</organism>
<accession>A0A3M7QBA2</accession>
<evidence type="ECO:0000313" key="2">
    <source>
        <dbReference type="Proteomes" id="UP000276133"/>
    </source>
</evidence>
<reference evidence="1 2" key="1">
    <citation type="journal article" date="2018" name="Sci. Rep.">
        <title>Genomic signatures of local adaptation to the degree of environmental predictability in rotifers.</title>
        <authorList>
            <person name="Franch-Gras L."/>
            <person name="Hahn C."/>
            <person name="Garcia-Roger E.M."/>
            <person name="Carmona M.J."/>
            <person name="Serra M."/>
            <person name="Gomez A."/>
        </authorList>
    </citation>
    <scope>NUCLEOTIDE SEQUENCE [LARGE SCALE GENOMIC DNA]</scope>
    <source>
        <strain evidence="1">HYR1</strain>
    </source>
</reference>
<keyword evidence="2" id="KW-1185">Reference proteome</keyword>
<evidence type="ECO:0000313" key="1">
    <source>
        <dbReference type="EMBL" id="RNA08680.1"/>
    </source>
</evidence>
<proteinExistence type="predicted"/>
<dbReference type="Proteomes" id="UP000276133">
    <property type="component" value="Unassembled WGS sequence"/>
</dbReference>
<protein>
    <submittedName>
        <fullName evidence="1">Uncharacterized protein</fullName>
    </submittedName>
</protein>
<comment type="caution">
    <text evidence="1">The sequence shown here is derived from an EMBL/GenBank/DDBJ whole genome shotgun (WGS) entry which is preliminary data.</text>
</comment>
<dbReference type="AlphaFoldDB" id="A0A3M7QBA2"/>
<gene>
    <name evidence="1" type="ORF">BpHYR1_004228</name>
</gene>
<sequence length="67" mass="7794">MTLMGLKSLIAFNKRVKSGRTPEFDPLLIWMEGTLLKVLRISDNYKKMNNDSDDVSPVMKQFKNYLI</sequence>
<name>A0A3M7QBA2_BRAPC</name>